<organism evidence="2">
    <name type="scientific">mine drainage metagenome</name>
    <dbReference type="NCBI Taxonomy" id="410659"/>
    <lineage>
        <taxon>unclassified sequences</taxon>
        <taxon>metagenomes</taxon>
        <taxon>ecological metagenomes</taxon>
    </lineage>
</organism>
<evidence type="ECO:0000256" key="1">
    <source>
        <dbReference type="SAM" id="Phobius"/>
    </source>
</evidence>
<gene>
    <name evidence="2" type="ORF">GALL_528410</name>
</gene>
<reference evidence="2" key="1">
    <citation type="submission" date="2016-10" db="EMBL/GenBank/DDBJ databases">
        <title>Sequence of Gallionella enrichment culture.</title>
        <authorList>
            <person name="Poehlein A."/>
            <person name="Muehling M."/>
            <person name="Daniel R."/>
        </authorList>
    </citation>
    <scope>NUCLEOTIDE SEQUENCE</scope>
</reference>
<name>A0A1J5PCQ3_9ZZZZ</name>
<evidence type="ECO:0000313" key="2">
    <source>
        <dbReference type="EMBL" id="OIQ65599.1"/>
    </source>
</evidence>
<sequence>MLKTSFVAVAGGFASVPFSPSLACLAVVVAAAALIAHERREARGF</sequence>
<protein>
    <submittedName>
        <fullName evidence="2">Uncharacterized protein</fullName>
    </submittedName>
</protein>
<keyword evidence="1" id="KW-0812">Transmembrane</keyword>
<keyword evidence="1" id="KW-1133">Transmembrane helix</keyword>
<proteinExistence type="predicted"/>
<accession>A0A1J5PCQ3</accession>
<dbReference type="AlphaFoldDB" id="A0A1J5PCQ3"/>
<comment type="caution">
    <text evidence="2">The sequence shown here is derived from an EMBL/GenBank/DDBJ whole genome shotgun (WGS) entry which is preliminary data.</text>
</comment>
<feature type="transmembrane region" description="Helical" evidence="1">
    <location>
        <begin position="6"/>
        <end position="36"/>
    </location>
</feature>
<keyword evidence="1" id="KW-0472">Membrane</keyword>
<dbReference type="EMBL" id="MLJW01007194">
    <property type="protein sequence ID" value="OIQ65599.1"/>
    <property type="molecule type" value="Genomic_DNA"/>
</dbReference>